<sequence length="250" mass="27153">MLRRWIDGERFFGRSNNAGFEGGFGGFCGEFDGGSGRALELMAVIEQLSGKLEAKYSGRKIVPVFLYVNFSVPHPPGPKEFTATMSNADNTQKLLPILLCSSVLFALIRFIAADSAPIIISCGSSAAGTDADGRKWEPDVKFLPSQENTSPASAQIQDPSLPSTVPYMSARIINAETTYKFPVNSSRRYTVRLHFYPSSYGSLNISNSYFFVAANGVTLLNNFSAAITAQALTQAYIIKEYSLAPVDTRG</sequence>
<name>A0AAD3TAD2_NEPGR</name>
<evidence type="ECO:0000313" key="4">
    <source>
        <dbReference type="Proteomes" id="UP001279734"/>
    </source>
</evidence>
<reference evidence="3" key="1">
    <citation type="submission" date="2023-05" db="EMBL/GenBank/DDBJ databases">
        <title>Nepenthes gracilis genome sequencing.</title>
        <authorList>
            <person name="Fukushima K."/>
        </authorList>
    </citation>
    <scope>NUCLEOTIDE SEQUENCE</scope>
    <source>
        <strain evidence="3">SING2019-196</strain>
    </source>
</reference>
<accession>A0AAD3TAD2</accession>
<dbReference type="Proteomes" id="UP001279734">
    <property type="component" value="Unassembled WGS sequence"/>
</dbReference>
<dbReference type="Gene3D" id="2.60.120.430">
    <property type="entry name" value="Galactose-binding lectin"/>
    <property type="match status" value="1"/>
</dbReference>
<evidence type="ECO:0000256" key="1">
    <source>
        <dbReference type="SAM" id="Phobius"/>
    </source>
</evidence>
<dbReference type="EMBL" id="BSYO01000030">
    <property type="protein sequence ID" value="GMH25747.1"/>
    <property type="molecule type" value="Genomic_DNA"/>
</dbReference>
<feature type="transmembrane region" description="Helical" evidence="1">
    <location>
        <begin position="94"/>
        <end position="112"/>
    </location>
</feature>
<dbReference type="InterPro" id="IPR021720">
    <property type="entry name" value="Malectin_dom"/>
</dbReference>
<dbReference type="FunFam" id="2.60.120.430:FF:000003">
    <property type="entry name" value="FERONIA receptor-like kinase"/>
    <property type="match status" value="1"/>
</dbReference>
<keyword evidence="1" id="KW-1133">Transmembrane helix</keyword>
<dbReference type="AlphaFoldDB" id="A0AAD3TAD2"/>
<evidence type="ECO:0000313" key="3">
    <source>
        <dbReference type="EMBL" id="GMH25747.1"/>
    </source>
</evidence>
<keyword evidence="1" id="KW-0472">Membrane</keyword>
<feature type="domain" description="Malectin" evidence="2">
    <location>
        <begin position="119"/>
        <end position="241"/>
    </location>
</feature>
<protein>
    <recommendedName>
        <fullName evidence="2">Malectin domain-containing protein</fullName>
    </recommendedName>
</protein>
<dbReference type="InterPro" id="IPR045272">
    <property type="entry name" value="ANXUR1/2-like"/>
</dbReference>
<dbReference type="GO" id="GO:0004714">
    <property type="term" value="F:transmembrane receptor protein tyrosine kinase activity"/>
    <property type="evidence" value="ECO:0007669"/>
    <property type="project" value="InterPro"/>
</dbReference>
<dbReference type="PANTHER" id="PTHR34590">
    <property type="entry name" value="OS03G0124300 PROTEIN-RELATED"/>
    <property type="match status" value="1"/>
</dbReference>
<keyword evidence="4" id="KW-1185">Reference proteome</keyword>
<dbReference type="PANTHER" id="PTHR34590:SF5">
    <property type="entry name" value="OS04G0586500 PROTEIN"/>
    <property type="match status" value="1"/>
</dbReference>
<organism evidence="3 4">
    <name type="scientific">Nepenthes gracilis</name>
    <name type="common">Slender pitcher plant</name>
    <dbReference type="NCBI Taxonomy" id="150966"/>
    <lineage>
        <taxon>Eukaryota</taxon>
        <taxon>Viridiplantae</taxon>
        <taxon>Streptophyta</taxon>
        <taxon>Embryophyta</taxon>
        <taxon>Tracheophyta</taxon>
        <taxon>Spermatophyta</taxon>
        <taxon>Magnoliopsida</taxon>
        <taxon>eudicotyledons</taxon>
        <taxon>Gunneridae</taxon>
        <taxon>Pentapetalae</taxon>
        <taxon>Caryophyllales</taxon>
        <taxon>Nepenthaceae</taxon>
        <taxon>Nepenthes</taxon>
    </lineage>
</organism>
<dbReference type="Pfam" id="PF11721">
    <property type="entry name" value="Malectin"/>
    <property type="match status" value="1"/>
</dbReference>
<proteinExistence type="predicted"/>
<evidence type="ECO:0000259" key="2">
    <source>
        <dbReference type="Pfam" id="PF11721"/>
    </source>
</evidence>
<gene>
    <name evidence="3" type="ORF">Nepgr_027590</name>
</gene>
<comment type="caution">
    <text evidence="3">The sequence shown here is derived from an EMBL/GenBank/DDBJ whole genome shotgun (WGS) entry which is preliminary data.</text>
</comment>
<keyword evidence="1" id="KW-0812">Transmembrane</keyword>